<proteinExistence type="predicted"/>
<dbReference type="OrthoDB" id="410104at2759"/>
<accession>A0A8S0ZU90</accession>
<reference evidence="1 2" key="1">
    <citation type="submission" date="2020-04" db="EMBL/GenBank/DDBJ databases">
        <authorList>
            <person name="Wallbank WR R."/>
            <person name="Pardo Diaz C."/>
            <person name="Kozak K."/>
            <person name="Martin S."/>
            <person name="Jiggins C."/>
            <person name="Moest M."/>
            <person name="Warren A I."/>
            <person name="Byers J.R.P. K."/>
            <person name="Montejo-Kovacevich G."/>
            <person name="Yen C E."/>
        </authorList>
    </citation>
    <scope>NUCLEOTIDE SEQUENCE [LARGE SCALE GENOMIC DNA]</scope>
</reference>
<evidence type="ECO:0000313" key="2">
    <source>
        <dbReference type="Proteomes" id="UP000494256"/>
    </source>
</evidence>
<sequence>MLSQLGADSLIKGRIYADISASGRVGSETKIVARFAPLILITWSSANGSEGTRSFTNLLKHRNFRGLSKNMDDKSCLLRSWK</sequence>
<comment type="caution">
    <text evidence="1">The sequence shown here is derived from an EMBL/GenBank/DDBJ whole genome shotgun (WGS) entry which is preliminary data.</text>
</comment>
<protein>
    <submittedName>
        <fullName evidence="1">Uncharacterized protein</fullName>
    </submittedName>
</protein>
<gene>
    <name evidence="1" type="ORF">APLA_LOCUS7504</name>
</gene>
<dbReference type="Proteomes" id="UP000494256">
    <property type="component" value="Unassembled WGS sequence"/>
</dbReference>
<name>A0A8S0ZU90_ARCPL</name>
<organism evidence="1 2">
    <name type="scientific">Arctia plantaginis</name>
    <name type="common">Wood tiger moth</name>
    <name type="synonym">Phalaena plantaginis</name>
    <dbReference type="NCBI Taxonomy" id="874455"/>
    <lineage>
        <taxon>Eukaryota</taxon>
        <taxon>Metazoa</taxon>
        <taxon>Ecdysozoa</taxon>
        <taxon>Arthropoda</taxon>
        <taxon>Hexapoda</taxon>
        <taxon>Insecta</taxon>
        <taxon>Pterygota</taxon>
        <taxon>Neoptera</taxon>
        <taxon>Endopterygota</taxon>
        <taxon>Lepidoptera</taxon>
        <taxon>Glossata</taxon>
        <taxon>Ditrysia</taxon>
        <taxon>Noctuoidea</taxon>
        <taxon>Erebidae</taxon>
        <taxon>Arctiinae</taxon>
        <taxon>Arctia</taxon>
    </lineage>
</organism>
<evidence type="ECO:0000313" key="1">
    <source>
        <dbReference type="EMBL" id="CAB3236687.1"/>
    </source>
</evidence>
<dbReference type="AlphaFoldDB" id="A0A8S0ZU90"/>
<dbReference type="EMBL" id="CADEBD010000302">
    <property type="protein sequence ID" value="CAB3236687.1"/>
    <property type="molecule type" value="Genomic_DNA"/>
</dbReference>